<dbReference type="Pfam" id="PF20154">
    <property type="entry name" value="LNT_N"/>
    <property type="match status" value="1"/>
</dbReference>
<keyword evidence="3 9" id="KW-1003">Cell membrane</keyword>
<comment type="caution">
    <text evidence="11">The sequence shown here is derived from an EMBL/GenBank/DDBJ whole genome shotgun (WGS) entry which is preliminary data.</text>
</comment>
<dbReference type="PANTHER" id="PTHR38686:SF1">
    <property type="entry name" value="APOLIPOPROTEIN N-ACYLTRANSFERASE"/>
    <property type="match status" value="1"/>
</dbReference>
<dbReference type="EMBL" id="VUNN01000024">
    <property type="protein sequence ID" value="MSU07062.1"/>
    <property type="molecule type" value="Genomic_DNA"/>
</dbReference>
<dbReference type="PANTHER" id="PTHR38686">
    <property type="entry name" value="APOLIPOPROTEIN N-ACYLTRANSFERASE"/>
    <property type="match status" value="1"/>
</dbReference>
<gene>
    <name evidence="9 11" type="primary">lnt</name>
    <name evidence="11" type="ORF">FYJ80_09830</name>
</gene>
<dbReference type="Proteomes" id="UP000460549">
    <property type="component" value="Unassembled WGS sequence"/>
</dbReference>
<feature type="transmembrane region" description="Helical" evidence="9">
    <location>
        <begin position="189"/>
        <end position="210"/>
    </location>
</feature>
<evidence type="ECO:0000256" key="3">
    <source>
        <dbReference type="ARBA" id="ARBA00022475"/>
    </source>
</evidence>
<comment type="similarity">
    <text evidence="2 9">Belongs to the CN hydrolase family. Apolipoprotein N-acyltransferase subfamily.</text>
</comment>
<evidence type="ECO:0000313" key="11">
    <source>
        <dbReference type="EMBL" id="MSU07062.1"/>
    </source>
</evidence>
<dbReference type="EC" id="2.3.1.269" evidence="9"/>
<feature type="transmembrane region" description="Helical" evidence="9">
    <location>
        <begin position="118"/>
        <end position="142"/>
    </location>
</feature>
<dbReference type="AlphaFoldDB" id="A0A7X2PDV6"/>
<dbReference type="GO" id="GO:0016410">
    <property type="term" value="F:N-acyltransferase activity"/>
    <property type="evidence" value="ECO:0007669"/>
    <property type="project" value="UniProtKB-UniRule"/>
</dbReference>
<dbReference type="CDD" id="cd07571">
    <property type="entry name" value="ALP_N-acyl_transferase"/>
    <property type="match status" value="1"/>
</dbReference>
<evidence type="ECO:0000259" key="10">
    <source>
        <dbReference type="PROSITE" id="PS50263"/>
    </source>
</evidence>
<evidence type="ECO:0000256" key="7">
    <source>
        <dbReference type="ARBA" id="ARBA00023136"/>
    </source>
</evidence>
<dbReference type="GO" id="GO:0005886">
    <property type="term" value="C:plasma membrane"/>
    <property type="evidence" value="ECO:0007669"/>
    <property type="project" value="UniProtKB-SubCell"/>
</dbReference>
<feature type="transmembrane region" description="Helical" evidence="9">
    <location>
        <begin position="12"/>
        <end position="30"/>
    </location>
</feature>
<comment type="subcellular location">
    <subcellularLocation>
        <location evidence="1 9">Cell membrane</location>
        <topology evidence="1 9">Multi-pass membrane protein</topology>
    </subcellularLocation>
</comment>
<feature type="transmembrane region" description="Helical" evidence="9">
    <location>
        <begin position="505"/>
        <end position="527"/>
    </location>
</feature>
<dbReference type="NCBIfam" id="TIGR00546">
    <property type="entry name" value="lnt"/>
    <property type="match status" value="1"/>
</dbReference>
<comment type="pathway">
    <text evidence="9">Protein modification; lipoprotein biosynthesis (N-acyl transfer).</text>
</comment>
<dbReference type="InterPro" id="IPR045378">
    <property type="entry name" value="LNT_N"/>
</dbReference>
<dbReference type="SUPFAM" id="SSF56317">
    <property type="entry name" value="Carbon-nitrogen hydrolase"/>
    <property type="match status" value="1"/>
</dbReference>
<feature type="transmembrane region" description="Helical" evidence="9">
    <location>
        <begin position="86"/>
        <end position="106"/>
    </location>
</feature>
<accession>A0A7X2PDV6</accession>
<keyword evidence="5 9" id="KW-0812">Transmembrane</keyword>
<dbReference type="InterPro" id="IPR004563">
    <property type="entry name" value="Apolipo_AcylTrfase"/>
</dbReference>
<comment type="function">
    <text evidence="9">Catalyzes the phospholipid dependent N-acylation of the N-terminal cysteine of apolipoprotein, the last step in lipoprotein maturation.</text>
</comment>
<feature type="domain" description="CN hydrolase" evidence="10">
    <location>
        <begin position="223"/>
        <end position="490"/>
    </location>
</feature>
<dbReference type="InterPro" id="IPR036526">
    <property type="entry name" value="C-N_Hydrolase_sf"/>
</dbReference>
<sequence length="541" mass="62727">MINSVKRLFKFTIHLFVLLLYSVLASFAFPNYFSESGYAFLAFIYLIPIFFIINRSSIFECIILGPIYGFTFFVCYNYWLSTFHPLAILIAPILKSAQYLILFPAIKLVQKIFKRRYYIGQTLVYVSYLYLTQQGFLGYPYGNLTSAVYCYTTLIQIVSITGIWGLAFIMVFLQTLIAEMLNEAELKYYLVDIIISVLLYAFTLTFGFFAKDYYDKKEADRSVKIAAIQHVNDTWKADYYECFKRLVALTDEAIAACPDVDLVVWSETAFVPSVRWNLEVLDNSSRAWLCKQFVEYGTSLPVPLITGNPEGVIDDPTKPPINEDLTYNWKTYNTVLFFNRGEIAGSYRKQHLVPFTEHFPYKEQLPWLYELLLKNDYKWWEKGYEATVFEYDGLRFSTPICFEDTFGYLSAEFVQNGADILINLSNDFWSQAVSAEVQHMNLSVFRAVENRRPLLRSTNSGITCLVLPSGEIVGQLEPFEQTYGIYDIPIGQKGGLTFYTKYPDLFAKLFVFASLMIYFYGIVNIIIHCYKRNKYKEVENI</sequence>
<evidence type="ECO:0000256" key="4">
    <source>
        <dbReference type="ARBA" id="ARBA00022679"/>
    </source>
</evidence>
<comment type="catalytic activity">
    <reaction evidence="9">
        <text>N-terminal S-1,2-diacyl-sn-glyceryl-L-cysteinyl-[lipoprotein] + a glycerophospholipid = N-acyl-S-1,2-diacyl-sn-glyceryl-L-cysteinyl-[lipoprotein] + a 2-acyl-sn-glycero-3-phospholipid + H(+)</text>
        <dbReference type="Rhea" id="RHEA:48228"/>
        <dbReference type="Rhea" id="RHEA-COMP:14681"/>
        <dbReference type="Rhea" id="RHEA-COMP:14684"/>
        <dbReference type="ChEBI" id="CHEBI:15378"/>
        <dbReference type="ChEBI" id="CHEBI:136912"/>
        <dbReference type="ChEBI" id="CHEBI:140656"/>
        <dbReference type="ChEBI" id="CHEBI:140657"/>
        <dbReference type="ChEBI" id="CHEBI:140660"/>
        <dbReference type="EC" id="2.3.1.269"/>
    </reaction>
</comment>
<feature type="transmembrane region" description="Helical" evidence="9">
    <location>
        <begin position="61"/>
        <end position="80"/>
    </location>
</feature>
<evidence type="ECO:0000256" key="2">
    <source>
        <dbReference type="ARBA" id="ARBA00010065"/>
    </source>
</evidence>
<feature type="transmembrane region" description="Helical" evidence="9">
    <location>
        <begin position="154"/>
        <end position="177"/>
    </location>
</feature>
<protein>
    <recommendedName>
        <fullName evidence="9">Apolipoprotein N-acyltransferase</fullName>
        <shortName evidence="9">ALP N-acyltransferase</shortName>
        <ecNumber evidence="9">2.3.1.269</ecNumber>
    </recommendedName>
</protein>
<keyword evidence="12" id="KW-1185">Reference proteome</keyword>
<keyword evidence="4 9" id="KW-0808">Transferase</keyword>
<evidence type="ECO:0000313" key="12">
    <source>
        <dbReference type="Proteomes" id="UP000460549"/>
    </source>
</evidence>
<dbReference type="Gene3D" id="3.60.110.10">
    <property type="entry name" value="Carbon-nitrogen hydrolase"/>
    <property type="match status" value="1"/>
</dbReference>
<evidence type="ECO:0000256" key="1">
    <source>
        <dbReference type="ARBA" id="ARBA00004651"/>
    </source>
</evidence>
<keyword evidence="7 9" id="KW-0472">Membrane</keyword>
<reference evidence="11 12" key="1">
    <citation type="submission" date="2019-08" db="EMBL/GenBank/DDBJ databases">
        <title>In-depth cultivation of the pig gut microbiome towards novel bacterial diversity and tailored functional studies.</title>
        <authorList>
            <person name="Wylensek D."/>
            <person name="Hitch T.C.A."/>
            <person name="Clavel T."/>
        </authorList>
    </citation>
    <scope>NUCLEOTIDE SEQUENCE [LARGE SCALE GENOMIC DNA]</scope>
    <source>
        <strain evidence="11 12">NM-380-WT-3C1</strain>
    </source>
</reference>
<dbReference type="PROSITE" id="PS50263">
    <property type="entry name" value="CN_HYDROLASE"/>
    <property type="match status" value="1"/>
</dbReference>
<keyword evidence="11" id="KW-0449">Lipoprotein</keyword>
<evidence type="ECO:0000256" key="9">
    <source>
        <dbReference type="HAMAP-Rule" id="MF_01148"/>
    </source>
</evidence>
<evidence type="ECO:0000256" key="6">
    <source>
        <dbReference type="ARBA" id="ARBA00022989"/>
    </source>
</evidence>
<name>A0A7X2PDV6_9SPIO</name>
<dbReference type="GO" id="GO:0042158">
    <property type="term" value="P:lipoprotein biosynthetic process"/>
    <property type="evidence" value="ECO:0007669"/>
    <property type="project" value="UniProtKB-UniRule"/>
</dbReference>
<organism evidence="11 12">
    <name type="scientific">Bullifex porci</name>
    <dbReference type="NCBI Taxonomy" id="2606638"/>
    <lineage>
        <taxon>Bacteria</taxon>
        <taxon>Pseudomonadati</taxon>
        <taxon>Spirochaetota</taxon>
        <taxon>Spirochaetia</taxon>
        <taxon>Spirochaetales</taxon>
        <taxon>Spirochaetaceae</taxon>
        <taxon>Bullifex</taxon>
    </lineage>
</organism>
<keyword evidence="8 9" id="KW-0012">Acyltransferase</keyword>
<dbReference type="InterPro" id="IPR003010">
    <property type="entry name" value="C-N_Hydrolase"/>
</dbReference>
<feature type="transmembrane region" description="Helical" evidence="9">
    <location>
        <begin position="36"/>
        <end position="54"/>
    </location>
</feature>
<dbReference type="Pfam" id="PF00795">
    <property type="entry name" value="CN_hydrolase"/>
    <property type="match status" value="1"/>
</dbReference>
<keyword evidence="6 9" id="KW-1133">Transmembrane helix</keyword>
<dbReference type="UniPathway" id="UPA00666"/>
<proteinExistence type="inferred from homology"/>
<evidence type="ECO:0000256" key="5">
    <source>
        <dbReference type="ARBA" id="ARBA00022692"/>
    </source>
</evidence>
<dbReference type="HAMAP" id="MF_01148">
    <property type="entry name" value="Lnt"/>
    <property type="match status" value="1"/>
</dbReference>
<evidence type="ECO:0000256" key="8">
    <source>
        <dbReference type="ARBA" id="ARBA00023315"/>
    </source>
</evidence>